<dbReference type="RefSeq" id="WP_345106743.1">
    <property type="nucleotide sequence ID" value="NZ_BAABCV010000013.1"/>
</dbReference>
<dbReference type="Gene3D" id="3.40.50.1860">
    <property type="match status" value="2"/>
</dbReference>
<dbReference type="NCBIfam" id="TIGR00067">
    <property type="entry name" value="glut_race"/>
    <property type="match status" value="1"/>
</dbReference>
<dbReference type="PROSITE" id="PS00924">
    <property type="entry name" value="ASP_GLU_RACEMASE_2"/>
    <property type="match status" value="1"/>
</dbReference>
<comment type="function">
    <text evidence="7">Provides the (R)-glutamate required for cell wall biosynthesis.</text>
</comment>
<dbReference type="PROSITE" id="PS00923">
    <property type="entry name" value="ASP_GLU_RACEMASE_1"/>
    <property type="match status" value="1"/>
</dbReference>
<dbReference type="EC" id="5.1.1.3" evidence="2 7"/>
<evidence type="ECO:0000256" key="6">
    <source>
        <dbReference type="ARBA" id="ARBA00023316"/>
    </source>
</evidence>
<reference evidence="9" key="1">
    <citation type="journal article" date="2019" name="Int. J. Syst. Evol. Microbiol.">
        <title>The Global Catalogue of Microorganisms (GCM) 10K type strain sequencing project: providing services to taxonomists for standard genome sequencing and annotation.</title>
        <authorList>
            <consortium name="The Broad Institute Genomics Platform"/>
            <consortium name="The Broad Institute Genome Sequencing Center for Infectious Disease"/>
            <person name="Wu L."/>
            <person name="Ma J."/>
        </authorList>
    </citation>
    <scope>NUCLEOTIDE SEQUENCE [LARGE SCALE GENOMIC DNA]</scope>
    <source>
        <strain evidence="9">JCM 17085</strain>
    </source>
</reference>
<feature type="binding site" evidence="7">
    <location>
        <begin position="194"/>
        <end position="195"/>
    </location>
    <ligand>
        <name>substrate</name>
    </ligand>
</feature>
<dbReference type="Proteomes" id="UP001500841">
    <property type="component" value="Unassembled WGS sequence"/>
</dbReference>
<evidence type="ECO:0000256" key="5">
    <source>
        <dbReference type="ARBA" id="ARBA00023235"/>
    </source>
</evidence>
<comment type="caution">
    <text evidence="8">The sequence shown here is derived from an EMBL/GenBank/DDBJ whole genome shotgun (WGS) entry which is preliminary data.</text>
</comment>
<evidence type="ECO:0000313" key="8">
    <source>
        <dbReference type="EMBL" id="GAA4103870.1"/>
    </source>
</evidence>
<evidence type="ECO:0000256" key="7">
    <source>
        <dbReference type="HAMAP-Rule" id="MF_00258"/>
    </source>
</evidence>
<keyword evidence="4 7" id="KW-0573">Peptidoglycan synthesis</keyword>
<keyword evidence="9" id="KW-1185">Reference proteome</keyword>
<feature type="active site" description="Proton donor/acceptor" evidence="7">
    <location>
        <position position="74"/>
    </location>
</feature>
<dbReference type="Pfam" id="PF01177">
    <property type="entry name" value="Asp_Glu_race"/>
    <property type="match status" value="1"/>
</dbReference>
<dbReference type="EMBL" id="BAABCV010000013">
    <property type="protein sequence ID" value="GAA4103870.1"/>
    <property type="molecule type" value="Genomic_DNA"/>
</dbReference>
<feature type="binding site" evidence="7">
    <location>
        <begin position="75"/>
        <end position="76"/>
    </location>
    <ligand>
        <name>substrate</name>
    </ligand>
</feature>
<dbReference type="InterPro" id="IPR018187">
    <property type="entry name" value="Asp/Glu_racemase_AS_1"/>
</dbReference>
<evidence type="ECO:0000313" key="9">
    <source>
        <dbReference type="Proteomes" id="UP001500841"/>
    </source>
</evidence>
<organism evidence="8 9">
    <name type="scientific">Mucilaginibacter panaciglaebae</name>
    <dbReference type="NCBI Taxonomy" id="502331"/>
    <lineage>
        <taxon>Bacteria</taxon>
        <taxon>Pseudomonadati</taxon>
        <taxon>Bacteroidota</taxon>
        <taxon>Sphingobacteriia</taxon>
        <taxon>Sphingobacteriales</taxon>
        <taxon>Sphingobacteriaceae</taxon>
        <taxon>Mucilaginibacter</taxon>
    </lineage>
</organism>
<dbReference type="HAMAP" id="MF_00258">
    <property type="entry name" value="Glu_racemase"/>
    <property type="match status" value="1"/>
</dbReference>
<gene>
    <name evidence="7 8" type="primary">murI</name>
    <name evidence="8" type="ORF">GCM10022392_31640</name>
</gene>
<protein>
    <recommendedName>
        <fullName evidence="2 7">Glutamate racemase</fullName>
        <ecNumber evidence="2 7">5.1.1.3</ecNumber>
    </recommendedName>
</protein>
<dbReference type="SUPFAM" id="SSF53681">
    <property type="entry name" value="Aspartate/glutamate racemase"/>
    <property type="match status" value="2"/>
</dbReference>
<evidence type="ECO:0000256" key="1">
    <source>
        <dbReference type="ARBA" id="ARBA00001602"/>
    </source>
</evidence>
<dbReference type="InterPro" id="IPR015942">
    <property type="entry name" value="Asp/Glu/hydantoin_racemase"/>
</dbReference>
<proteinExistence type="inferred from homology"/>
<comment type="catalytic activity">
    <reaction evidence="1 7">
        <text>L-glutamate = D-glutamate</text>
        <dbReference type="Rhea" id="RHEA:12813"/>
        <dbReference type="ChEBI" id="CHEBI:29985"/>
        <dbReference type="ChEBI" id="CHEBI:29986"/>
        <dbReference type="EC" id="5.1.1.3"/>
    </reaction>
</comment>
<evidence type="ECO:0000256" key="2">
    <source>
        <dbReference type="ARBA" id="ARBA00013090"/>
    </source>
</evidence>
<dbReference type="InterPro" id="IPR004391">
    <property type="entry name" value="Glu_race"/>
</dbReference>
<accession>A0ABP7X4K6</accession>
<keyword evidence="3 7" id="KW-0133">Cell shape</keyword>
<dbReference type="InterPro" id="IPR001920">
    <property type="entry name" value="Asp/Glu_race"/>
</dbReference>
<name>A0ABP7X4K6_9SPHI</name>
<evidence type="ECO:0000256" key="3">
    <source>
        <dbReference type="ARBA" id="ARBA00022960"/>
    </source>
</evidence>
<keyword evidence="6 7" id="KW-0961">Cell wall biogenesis/degradation</keyword>
<comment type="pathway">
    <text evidence="7">Cell wall biogenesis; peptidoglycan biosynthesis.</text>
</comment>
<feature type="binding site" evidence="7">
    <location>
        <begin position="43"/>
        <end position="44"/>
    </location>
    <ligand>
        <name>substrate</name>
    </ligand>
</feature>
<evidence type="ECO:0000256" key="4">
    <source>
        <dbReference type="ARBA" id="ARBA00022984"/>
    </source>
</evidence>
<dbReference type="PANTHER" id="PTHR21198">
    <property type="entry name" value="GLUTAMATE RACEMASE"/>
    <property type="match status" value="1"/>
</dbReference>
<sequence length="281" mass="31535">MPENHPIGIFDSGIGGLTVFRSIAEQLPGYDYVYLGDNSRAPYGNRSFNTIHQYTWECVQWLFKQGCPLVILACNTASAKALRTIQQKDMKALDASKRVLGVIRPTAEVIGDFSSTKNIGVLGTVGTVRSESYPIEIQKFFPELKVYQQACPLWVPLVESGEYEKPGSDYFIQEYLDQLMAQSPDIDTILLACTHYPLLQHKIKAHLPDNINVIAQGDIVAKSLADYLQRHPELEQKLSKTGKREFYTTTDDTAEFDHHASRFFAAPVKSSFVSVTEFSCK</sequence>
<dbReference type="PANTHER" id="PTHR21198:SF2">
    <property type="entry name" value="GLUTAMATE RACEMASE"/>
    <property type="match status" value="1"/>
</dbReference>
<keyword evidence="5 7" id="KW-0413">Isomerase</keyword>
<feature type="active site" description="Proton donor/acceptor" evidence="7">
    <location>
        <position position="193"/>
    </location>
</feature>
<comment type="similarity">
    <text evidence="7">Belongs to the aspartate/glutamate racemases family.</text>
</comment>
<feature type="binding site" evidence="7">
    <location>
        <begin position="11"/>
        <end position="12"/>
    </location>
    <ligand>
        <name>substrate</name>
    </ligand>
</feature>
<dbReference type="InterPro" id="IPR033134">
    <property type="entry name" value="Asp/Glu_racemase_AS_2"/>
</dbReference>